<evidence type="ECO:0000313" key="9">
    <source>
        <dbReference type="Proteomes" id="UP000799302"/>
    </source>
</evidence>
<evidence type="ECO:0000256" key="5">
    <source>
        <dbReference type="ARBA" id="ARBA00032024"/>
    </source>
</evidence>
<dbReference type="GO" id="GO:0008677">
    <property type="term" value="F:2-dehydropantoate 2-reductase activity"/>
    <property type="evidence" value="ECO:0007669"/>
    <property type="project" value="UniProtKB-EC"/>
</dbReference>
<evidence type="ECO:0000256" key="3">
    <source>
        <dbReference type="ARBA" id="ARBA00022857"/>
    </source>
</evidence>
<dbReference type="SUPFAM" id="SSF48179">
    <property type="entry name" value="6-phosphogluconate dehydrogenase C-terminal domain-like"/>
    <property type="match status" value="1"/>
</dbReference>
<dbReference type="InterPro" id="IPR013328">
    <property type="entry name" value="6PGD_dom2"/>
</dbReference>
<keyword evidence="4" id="KW-0560">Oxidoreductase</keyword>
<evidence type="ECO:0000259" key="7">
    <source>
        <dbReference type="Pfam" id="PF08546"/>
    </source>
</evidence>
<dbReference type="OrthoDB" id="73846at2759"/>
<dbReference type="NCBIfam" id="TIGR00745">
    <property type="entry name" value="apbA_panE"/>
    <property type="match status" value="1"/>
</dbReference>
<dbReference type="GO" id="GO:0005739">
    <property type="term" value="C:mitochondrion"/>
    <property type="evidence" value="ECO:0007669"/>
    <property type="project" value="TreeGrafter"/>
</dbReference>
<dbReference type="InterPro" id="IPR036291">
    <property type="entry name" value="NAD(P)-bd_dom_sf"/>
</dbReference>
<dbReference type="InterPro" id="IPR003710">
    <property type="entry name" value="ApbA"/>
</dbReference>
<evidence type="ECO:0000256" key="1">
    <source>
        <dbReference type="ARBA" id="ARBA00007870"/>
    </source>
</evidence>
<evidence type="ECO:0000313" key="8">
    <source>
        <dbReference type="EMBL" id="KAF2673071.1"/>
    </source>
</evidence>
<name>A0A6A6UNJ8_9PEZI</name>
<feature type="domain" description="Ketopantoate reductase C-terminal" evidence="7">
    <location>
        <begin position="206"/>
        <end position="338"/>
    </location>
</feature>
<gene>
    <name evidence="8" type="ORF">BT63DRAFT_451101</name>
</gene>
<reference evidence="8" key="1">
    <citation type="journal article" date="2020" name="Stud. Mycol.">
        <title>101 Dothideomycetes genomes: a test case for predicting lifestyles and emergence of pathogens.</title>
        <authorList>
            <person name="Haridas S."/>
            <person name="Albert R."/>
            <person name="Binder M."/>
            <person name="Bloem J."/>
            <person name="Labutti K."/>
            <person name="Salamov A."/>
            <person name="Andreopoulos B."/>
            <person name="Baker S."/>
            <person name="Barry K."/>
            <person name="Bills G."/>
            <person name="Bluhm B."/>
            <person name="Cannon C."/>
            <person name="Castanera R."/>
            <person name="Culley D."/>
            <person name="Daum C."/>
            <person name="Ezra D."/>
            <person name="Gonzalez J."/>
            <person name="Henrissat B."/>
            <person name="Kuo A."/>
            <person name="Liang C."/>
            <person name="Lipzen A."/>
            <person name="Lutzoni F."/>
            <person name="Magnuson J."/>
            <person name="Mondo S."/>
            <person name="Nolan M."/>
            <person name="Ohm R."/>
            <person name="Pangilinan J."/>
            <person name="Park H.-J."/>
            <person name="Ramirez L."/>
            <person name="Alfaro M."/>
            <person name="Sun H."/>
            <person name="Tritt A."/>
            <person name="Yoshinaga Y."/>
            <person name="Zwiers L.-H."/>
            <person name="Turgeon B."/>
            <person name="Goodwin S."/>
            <person name="Spatafora J."/>
            <person name="Crous P."/>
            <person name="Grigoriev I."/>
        </authorList>
    </citation>
    <scope>NUCLEOTIDE SEQUENCE</scope>
    <source>
        <strain evidence="8">CBS 115976</strain>
    </source>
</reference>
<accession>A0A6A6UNJ8</accession>
<dbReference type="InterPro" id="IPR008927">
    <property type="entry name" value="6-PGluconate_DH-like_C_sf"/>
</dbReference>
<organism evidence="8 9">
    <name type="scientific">Microthyrium microscopicum</name>
    <dbReference type="NCBI Taxonomy" id="703497"/>
    <lineage>
        <taxon>Eukaryota</taxon>
        <taxon>Fungi</taxon>
        <taxon>Dikarya</taxon>
        <taxon>Ascomycota</taxon>
        <taxon>Pezizomycotina</taxon>
        <taxon>Dothideomycetes</taxon>
        <taxon>Dothideomycetes incertae sedis</taxon>
        <taxon>Microthyriales</taxon>
        <taxon>Microthyriaceae</taxon>
        <taxon>Microthyrium</taxon>
    </lineage>
</organism>
<dbReference type="Pfam" id="PF08546">
    <property type="entry name" value="ApbA_C"/>
    <property type="match status" value="1"/>
</dbReference>
<sequence>MTRRSAAPGVHILGIGSLGKFFAHSLRASHPDLPIALLYHRPNFPTQFIEAENSIQVRTPPTAVSQLGGFSIESVHDKVLSQSAIKNLIVATKTLTTAVAVTSIASRLDKDSTLLFVQNGMGTIDEVTDQIFPEQSQRPKFMAGIVNHGLYSTSPFSVVHAGIADMTFAAVSSSSLASKDELGILPALLLNSSTLNATFAEPGQLLEIQLRKLTVNAVINPLTIIFDCRNGELFQRPVLRTLLVSLVKEISSIIIKLLQARGSMDEKSIKAFNEKVLLEVVDTIGAKTASNISSMRQDYLAGRPTEIDYINGFLVRQAQAFGVEASINEKIVALVKSKTNVLDEEVASTFELYSKVQHV</sequence>
<dbReference type="InterPro" id="IPR013332">
    <property type="entry name" value="KPR_N"/>
</dbReference>
<evidence type="ECO:0000256" key="4">
    <source>
        <dbReference type="ARBA" id="ARBA00023002"/>
    </source>
</evidence>
<dbReference type="InterPro" id="IPR050838">
    <property type="entry name" value="Ketopantoate_reductase"/>
</dbReference>
<evidence type="ECO:0000259" key="6">
    <source>
        <dbReference type="Pfam" id="PF02558"/>
    </source>
</evidence>
<evidence type="ECO:0000256" key="2">
    <source>
        <dbReference type="ARBA" id="ARBA00013014"/>
    </source>
</evidence>
<keyword evidence="3" id="KW-0521">NADP</keyword>
<dbReference type="InterPro" id="IPR013752">
    <property type="entry name" value="KPA_reductase"/>
</dbReference>
<dbReference type="EC" id="1.1.1.169" evidence="2"/>
<proteinExistence type="inferred from homology"/>
<dbReference type="Gene3D" id="3.40.50.720">
    <property type="entry name" value="NAD(P)-binding Rossmann-like Domain"/>
    <property type="match status" value="1"/>
</dbReference>
<dbReference type="PANTHER" id="PTHR43765:SF2">
    <property type="entry name" value="2-DEHYDROPANTOATE 2-REDUCTASE"/>
    <property type="match status" value="1"/>
</dbReference>
<dbReference type="PANTHER" id="PTHR43765">
    <property type="entry name" value="2-DEHYDROPANTOATE 2-REDUCTASE-RELATED"/>
    <property type="match status" value="1"/>
</dbReference>
<dbReference type="EMBL" id="MU004231">
    <property type="protein sequence ID" value="KAF2673071.1"/>
    <property type="molecule type" value="Genomic_DNA"/>
</dbReference>
<dbReference type="Proteomes" id="UP000799302">
    <property type="component" value="Unassembled WGS sequence"/>
</dbReference>
<protein>
    <recommendedName>
        <fullName evidence="2">2-dehydropantoate 2-reductase</fullName>
        <ecNumber evidence="2">1.1.1.169</ecNumber>
    </recommendedName>
    <alternativeName>
        <fullName evidence="5">Ketopantoate reductase</fullName>
    </alternativeName>
</protein>
<dbReference type="GO" id="GO:0050661">
    <property type="term" value="F:NADP binding"/>
    <property type="evidence" value="ECO:0007669"/>
    <property type="project" value="TreeGrafter"/>
</dbReference>
<dbReference type="AlphaFoldDB" id="A0A6A6UNJ8"/>
<dbReference type="SUPFAM" id="SSF51735">
    <property type="entry name" value="NAD(P)-binding Rossmann-fold domains"/>
    <property type="match status" value="1"/>
</dbReference>
<dbReference type="Gene3D" id="1.10.1040.10">
    <property type="entry name" value="N-(1-d-carboxylethyl)-l-norvaline Dehydrogenase, domain 2"/>
    <property type="match status" value="1"/>
</dbReference>
<comment type="similarity">
    <text evidence="1">Belongs to the ketopantoate reductase family.</text>
</comment>
<feature type="domain" description="Ketopantoate reductase N-terminal" evidence="6">
    <location>
        <begin position="10"/>
        <end position="171"/>
    </location>
</feature>
<dbReference type="GO" id="GO:0015940">
    <property type="term" value="P:pantothenate biosynthetic process"/>
    <property type="evidence" value="ECO:0007669"/>
    <property type="project" value="InterPro"/>
</dbReference>
<keyword evidence="9" id="KW-1185">Reference proteome</keyword>
<dbReference type="Pfam" id="PF02558">
    <property type="entry name" value="ApbA"/>
    <property type="match status" value="1"/>
</dbReference>